<dbReference type="Gene3D" id="2.120.10.30">
    <property type="entry name" value="TolB, C-terminal domain"/>
    <property type="match status" value="1"/>
</dbReference>
<accession>A0A8B6FF00</accession>
<evidence type="ECO:0000313" key="2">
    <source>
        <dbReference type="Proteomes" id="UP000596742"/>
    </source>
</evidence>
<protein>
    <recommendedName>
        <fullName evidence="3">DUF5050 domain-containing protein</fullName>
    </recommendedName>
</protein>
<evidence type="ECO:0008006" key="3">
    <source>
        <dbReference type="Google" id="ProtNLM"/>
    </source>
</evidence>
<keyword evidence="2" id="KW-1185">Reference proteome</keyword>
<reference evidence="1" key="1">
    <citation type="submission" date="2018-11" db="EMBL/GenBank/DDBJ databases">
        <authorList>
            <person name="Alioto T."/>
            <person name="Alioto T."/>
        </authorList>
    </citation>
    <scope>NUCLEOTIDE SEQUENCE</scope>
</reference>
<dbReference type="OrthoDB" id="6150427at2759"/>
<dbReference type="EMBL" id="UYJE01006571">
    <property type="protein sequence ID" value="VDI47067.1"/>
    <property type="molecule type" value="Genomic_DNA"/>
</dbReference>
<evidence type="ECO:0000313" key="1">
    <source>
        <dbReference type="EMBL" id="VDI47067.1"/>
    </source>
</evidence>
<dbReference type="InterPro" id="IPR011042">
    <property type="entry name" value="6-blade_b-propeller_TolB-like"/>
</dbReference>
<dbReference type="SUPFAM" id="SSF63825">
    <property type="entry name" value="YWTD domain"/>
    <property type="match status" value="1"/>
</dbReference>
<comment type="caution">
    <text evidence="1">The sequence shown here is derived from an EMBL/GenBank/DDBJ whole genome shotgun (WGS) entry which is preliminary data.</text>
</comment>
<sequence length="238" mass="26623">MNRKCASARLEEDNGRHESKRPAWMADYVEQKRNRLLILKEDGTLNSEIRLSSKTCNYPLDVTCIDDNTAAVTLPGLKQILIINILTDTIESIIETTSYCHGICYSDGHLFYCETGRGIQKVNVSGSNSSTLVNDKTLFDWSYVTTSKDKIFYTNSSTDTVTCCTFTGEKIWEYKDKSVRSTYGIAVDKDSNVYFTSCGSHSLIVLSSDGKQARKLLGKEDGIDKPFGLAFDVKKEVL</sequence>
<name>A0A8B6FF00_MYTGA</name>
<gene>
    <name evidence="1" type="ORF">MGAL_10B064396</name>
</gene>
<organism evidence="1 2">
    <name type="scientific">Mytilus galloprovincialis</name>
    <name type="common">Mediterranean mussel</name>
    <dbReference type="NCBI Taxonomy" id="29158"/>
    <lineage>
        <taxon>Eukaryota</taxon>
        <taxon>Metazoa</taxon>
        <taxon>Spiralia</taxon>
        <taxon>Lophotrochozoa</taxon>
        <taxon>Mollusca</taxon>
        <taxon>Bivalvia</taxon>
        <taxon>Autobranchia</taxon>
        <taxon>Pteriomorphia</taxon>
        <taxon>Mytilida</taxon>
        <taxon>Mytiloidea</taxon>
        <taxon>Mytilidae</taxon>
        <taxon>Mytilinae</taxon>
        <taxon>Mytilus</taxon>
    </lineage>
</organism>
<dbReference type="Proteomes" id="UP000596742">
    <property type="component" value="Unassembled WGS sequence"/>
</dbReference>
<proteinExistence type="predicted"/>
<dbReference type="AlphaFoldDB" id="A0A8B6FF00"/>